<protein>
    <submittedName>
        <fullName evidence="2">Uncharacterized protein</fullName>
    </submittedName>
</protein>
<proteinExistence type="predicted"/>
<evidence type="ECO:0000256" key="1">
    <source>
        <dbReference type="SAM" id="Phobius"/>
    </source>
</evidence>
<evidence type="ECO:0000313" key="3">
    <source>
        <dbReference type="Proteomes" id="UP000288216"/>
    </source>
</evidence>
<comment type="caution">
    <text evidence="2">The sequence shown here is derived from an EMBL/GenBank/DDBJ whole genome shotgun (WGS) entry which is preliminary data.</text>
</comment>
<organism evidence="2 3">
    <name type="scientific">Scyliorhinus torazame</name>
    <name type="common">Cloudy catshark</name>
    <name type="synonym">Catulus torazame</name>
    <dbReference type="NCBI Taxonomy" id="75743"/>
    <lineage>
        <taxon>Eukaryota</taxon>
        <taxon>Metazoa</taxon>
        <taxon>Chordata</taxon>
        <taxon>Craniata</taxon>
        <taxon>Vertebrata</taxon>
        <taxon>Chondrichthyes</taxon>
        <taxon>Elasmobranchii</taxon>
        <taxon>Galeomorphii</taxon>
        <taxon>Galeoidea</taxon>
        <taxon>Carcharhiniformes</taxon>
        <taxon>Scyliorhinidae</taxon>
        <taxon>Scyliorhinus</taxon>
    </lineage>
</organism>
<dbReference type="Proteomes" id="UP000288216">
    <property type="component" value="Unassembled WGS sequence"/>
</dbReference>
<keyword evidence="1" id="KW-0472">Membrane</keyword>
<dbReference type="AlphaFoldDB" id="A0A401PV63"/>
<reference evidence="2 3" key="1">
    <citation type="journal article" date="2018" name="Nat. Ecol. Evol.">
        <title>Shark genomes provide insights into elasmobranch evolution and the origin of vertebrates.</title>
        <authorList>
            <person name="Hara Y"/>
            <person name="Yamaguchi K"/>
            <person name="Onimaru K"/>
            <person name="Kadota M"/>
            <person name="Koyanagi M"/>
            <person name="Keeley SD"/>
            <person name="Tatsumi K"/>
            <person name="Tanaka K"/>
            <person name="Motone F"/>
            <person name="Kageyama Y"/>
            <person name="Nozu R"/>
            <person name="Adachi N"/>
            <person name="Nishimura O"/>
            <person name="Nakagawa R"/>
            <person name="Tanegashima C"/>
            <person name="Kiyatake I"/>
            <person name="Matsumoto R"/>
            <person name="Murakumo K"/>
            <person name="Nishida K"/>
            <person name="Terakita A"/>
            <person name="Kuratani S"/>
            <person name="Sato K"/>
            <person name="Hyodo S Kuraku.S."/>
        </authorList>
    </citation>
    <scope>NUCLEOTIDE SEQUENCE [LARGE SCALE GENOMIC DNA]</scope>
</reference>
<keyword evidence="1" id="KW-0812">Transmembrane</keyword>
<keyword evidence="3" id="KW-1185">Reference proteome</keyword>
<name>A0A401PV63_SCYTO</name>
<feature type="transmembrane region" description="Helical" evidence="1">
    <location>
        <begin position="67"/>
        <end position="88"/>
    </location>
</feature>
<sequence>MWIGIGGHVYPPLPEHTRPLPLSVAGCFFNSTERPELVTRSPWTTINPVTELNYRPAIADTLYSISYLYLSPIGTLTVLILGLIVSLLTEFEKAEVDDGEF</sequence>
<gene>
    <name evidence="2" type="ORF">scyTo_0017537</name>
</gene>
<accession>A0A401PV63</accession>
<dbReference type="STRING" id="75743.A0A401PV63"/>
<evidence type="ECO:0000313" key="2">
    <source>
        <dbReference type="EMBL" id="GCB77019.1"/>
    </source>
</evidence>
<dbReference type="EMBL" id="BFAA01011489">
    <property type="protein sequence ID" value="GCB77019.1"/>
    <property type="molecule type" value="Genomic_DNA"/>
</dbReference>
<keyword evidence="1" id="KW-1133">Transmembrane helix</keyword>
<dbReference type="OrthoDB" id="6132759at2759"/>